<dbReference type="Proteomes" id="UP001172457">
    <property type="component" value="Chromosome 2"/>
</dbReference>
<reference evidence="2" key="1">
    <citation type="submission" date="2023-03" db="EMBL/GenBank/DDBJ databases">
        <title>Chromosome-scale reference genome and RAD-based genetic map of yellow starthistle (Centaurea solstitialis) reveal putative structural variation and QTLs associated with invader traits.</title>
        <authorList>
            <person name="Reatini B."/>
            <person name="Cang F.A."/>
            <person name="Jiang Q."/>
            <person name="Mckibben M.T.W."/>
            <person name="Barker M.S."/>
            <person name="Rieseberg L.H."/>
            <person name="Dlugosch K.M."/>
        </authorList>
    </citation>
    <scope>NUCLEOTIDE SEQUENCE</scope>
    <source>
        <strain evidence="2">CAN-66</strain>
        <tissue evidence="2">Leaf</tissue>
    </source>
</reference>
<evidence type="ECO:0000313" key="2">
    <source>
        <dbReference type="EMBL" id="KAJ9560595.1"/>
    </source>
</evidence>
<evidence type="ECO:0000313" key="3">
    <source>
        <dbReference type="Proteomes" id="UP001172457"/>
    </source>
</evidence>
<dbReference type="AlphaFoldDB" id="A0AA38TGN3"/>
<dbReference type="EMBL" id="JARYMX010000002">
    <property type="protein sequence ID" value="KAJ9560595.1"/>
    <property type="molecule type" value="Genomic_DNA"/>
</dbReference>
<accession>A0AA38TGN3</accession>
<sequence>MQIKSSKVRSRDYSLLLADTLGVINSIHGFRRGIATDPCETKKPGLWSSITKIKKELEELDISLTDFFYANPVSGPSSQIPTWIWSLEPSGVFSVSSLRRLIDVKVSPLINSGEMMWLKPVPSKVNIMIWRLKQKRLATLCNLFYRGISIDSLCCFLCKSCPESEEHLFGICTIFRAILISFASWWGVDASLVNSSDSLFSWGCNLGFNGKVLIAFNTTLYALCWVVWKLRNSIAFPSGDNPSSDHIGLIQSLSLFWLNSRGKFIQARELNCQSLSSSSFIKRARARARLLNELEIRLELGSDSFNSNSSRAFNESIPSSSRTARLTYTLRRGTITIILTSKYCLPPNGCWEGYYILGVSIGTGYPLLEPEPLWNRLFRNRCEWFRFLKYGTDTGYPVPVPKYEEPVQPVPVLGEKKAMASKRRTTARELGRQEGKSEIGVRIDSFRVQFKSEQKKPHSSSLSSVQALISVGGHLSLSIDDLRINRHSISESMNYAN</sequence>
<organism evidence="2 3">
    <name type="scientific">Centaurea solstitialis</name>
    <name type="common">yellow star-thistle</name>
    <dbReference type="NCBI Taxonomy" id="347529"/>
    <lineage>
        <taxon>Eukaryota</taxon>
        <taxon>Viridiplantae</taxon>
        <taxon>Streptophyta</taxon>
        <taxon>Embryophyta</taxon>
        <taxon>Tracheophyta</taxon>
        <taxon>Spermatophyta</taxon>
        <taxon>Magnoliopsida</taxon>
        <taxon>eudicotyledons</taxon>
        <taxon>Gunneridae</taxon>
        <taxon>Pentapetalae</taxon>
        <taxon>asterids</taxon>
        <taxon>campanulids</taxon>
        <taxon>Asterales</taxon>
        <taxon>Asteraceae</taxon>
        <taxon>Carduoideae</taxon>
        <taxon>Cardueae</taxon>
        <taxon>Centaureinae</taxon>
        <taxon>Centaurea</taxon>
    </lineage>
</organism>
<name>A0AA38TGN3_9ASTR</name>
<dbReference type="InterPro" id="IPR026960">
    <property type="entry name" value="RVT-Znf"/>
</dbReference>
<proteinExistence type="predicted"/>
<gene>
    <name evidence="2" type="ORF">OSB04_005755</name>
</gene>
<keyword evidence="3" id="KW-1185">Reference proteome</keyword>
<protein>
    <recommendedName>
        <fullName evidence="1">Reverse transcriptase zinc-binding domain-containing protein</fullName>
    </recommendedName>
</protein>
<dbReference type="Pfam" id="PF13966">
    <property type="entry name" value="zf-RVT"/>
    <property type="match status" value="1"/>
</dbReference>
<feature type="domain" description="Reverse transcriptase zinc-binding" evidence="1">
    <location>
        <begin position="109"/>
        <end position="176"/>
    </location>
</feature>
<comment type="caution">
    <text evidence="2">The sequence shown here is derived from an EMBL/GenBank/DDBJ whole genome shotgun (WGS) entry which is preliminary data.</text>
</comment>
<evidence type="ECO:0000259" key="1">
    <source>
        <dbReference type="Pfam" id="PF13966"/>
    </source>
</evidence>